<dbReference type="Pfam" id="PF00903">
    <property type="entry name" value="Glyoxalase"/>
    <property type="match status" value="1"/>
</dbReference>
<protein>
    <submittedName>
        <fullName evidence="2">VOC family protein</fullName>
    </submittedName>
</protein>
<dbReference type="InterPro" id="IPR004360">
    <property type="entry name" value="Glyas_Fos-R_dOase_dom"/>
</dbReference>
<keyword evidence="3" id="KW-1185">Reference proteome</keyword>
<sequence>MIGYITIGVRDIAKAKSFYAELLADLGASVLMEMDRIAFIGKSMDQPMLAVCVPYNEADPHPGNGNMFAINAGSKENVDAMYQKAISLGATCDGEPGQRIPDMFYGAYVLDADGNKMAFYVFG</sequence>
<proteinExistence type="predicted"/>
<dbReference type="Proteomes" id="UP000234845">
    <property type="component" value="Unassembled WGS sequence"/>
</dbReference>
<gene>
    <name evidence="2" type="ORF">CWI75_11355</name>
</gene>
<reference evidence="3" key="1">
    <citation type="submission" date="2017-11" db="EMBL/GenBank/DDBJ databases">
        <title>The draft genome sequence of Chromatocurvus sp. F02.</title>
        <authorList>
            <person name="Du Z.-J."/>
            <person name="Chang Y.-Q."/>
        </authorList>
    </citation>
    <scope>NUCLEOTIDE SEQUENCE [LARGE SCALE GENOMIC DNA]</scope>
    <source>
        <strain evidence="3">F02</strain>
    </source>
</reference>
<dbReference type="EMBL" id="PKLZ01000008">
    <property type="protein sequence ID" value="PLW82354.1"/>
    <property type="molecule type" value="Genomic_DNA"/>
</dbReference>
<dbReference type="RefSeq" id="WP_101521606.1">
    <property type="nucleotide sequence ID" value="NZ_PKLZ01000008.1"/>
</dbReference>
<dbReference type="Gene3D" id="3.10.180.10">
    <property type="entry name" value="2,3-Dihydroxybiphenyl 1,2-Dioxygenase, domain 1"/>
    <property type="match status" value="1"/>
</dbReference>
<dbReference type="PANTHER" id="PTHR35006:SF2">
    <property type="entry name" value="GLYOXALASE FAMILY PROTEIN (AFU_ORTHOLOGUE AFUA_5G14830)"/>
    <property type="match status" value="1"/>
</dbReference>
<dbReference type="PANTHER" id="PTHR35006">
    <property type="entry name" value="GLYOXALASE FAMILY PROTEIN (AFU_ORTHOLOGUE AFUA_5G14830)"/>
    <property type="match status" value="1"/>
</dbReference>
<dbReference type="InterPro" id="IPR037523">
    <property type="entry name" value="VOC_core"/>
</dbReference>
<accession>A0A2N5Y1T8</accession>
<evidence type="ECO:0000259" key="1">
    <source>
        <dbReference type="PROSITE" id="PS51819"/>
    </source>
</evidence>
<dbReference type="PROSITE" id="PS51819">
    <property type="entry name" value="VOC"/>
    <property type="match status" value="1"/>
</dbReference>
<dbReference type="OrthoDB" id="9800438at2"/>
<organism evidence="2 3">
    <name type="scientific">Kineobactrum sediminis</name>
    <dbReference type="NCBI Taxonomy" id="1905677"/>
    <lineage>
        <taxon>Bacteria</taxon>
        <taxon>Pseudomonadati</taxon>
        <taxon>Pseudomonadota</taxon>
        <taxon>Gammaproteobacteria</taxon>
        <taxon>Cellvibrionales</taxon>
        <taxon>Halieaceae</taxon>
        <taxon>Kineobactrum</taxon>
    </lineage>
</organism>
<dbReference type="SUPFAM" id="SSF54593">
    <property type="entry name" value="Glyoxalase/Bleomycin resistance protein/Dihydroxybiphenyl dioxygenase"/>
    <property type="match status" value="1"/>
</dbReference>
<name>A0A2N5Y1T8_9GAMM</name>
<dbReference type="CDD" id="cd07262">
    <property type="entry name" value="VOC_like"/>
    <property type="match status" value="1"/>
</dbReference>
<comment type="caution">
    <text evidence="2">The sequence shown here is derived from an EMBL/GenBank/DDBJ whole genome shotgun (WGS) entry which is preliminary data.</text>
</comment>
<dbReference type="InterPro" id="IPR029068">
    <property type="entry name" value="Glyas_Bleomycin-R_OHBP_Dase"/>
</dbReference>
<evidence type="ECO:0000313" key="2">
    <source>
        <dbReference type="EMBL" id="PLW82354.1"/>
    </source>
</evidence>
<feature type="domain" description="VOC" evidence="1">
    <location>
        <begin position="1"/>
        <end position="122"/>
    </location>
</feature>
<evidence type="ECO:0000313" key="3">
    <source>
        <dbReference type="Proteomes" id="UP000234845"/>
    </source>
</evidence>
<dbReference type="AlphaFoldDB" id="A0A2N5Y1T8"/>